<feature type="compositionally biased region" description="Polar residues" evidence="1">
    <location>
        <begin position="114"/>
        <end position="129"/>
    </location>
</feature>
<comment type="caution">
    <text evidence="2">The sequence shown here is derived from an EMBL/GenBank/DDBJ whole genome shotgun (WGS) entry which is preliminary data.</text>
</comment>
<feature type="compositionally biased region" description="Polar residues" evidence="1">
    <location>
        <begin position="37"/>
        <end position="52"/>
    </location>
</feature>
<feature type="region of interest" description="Disordered" evidence="1">
    <location>
        <begin position="1"/>
        <end position="107"/>
    </location>
</feature>
<evidence type="ECO:0000313" key="2">
    <source>
        <dbReference type="EMBL" id="GFR65048.1"/>
    </source>
</evidence>
<evidence type="ECO:0000256" key="1">
    <source>
        <dbReference type="SAM" id="MobiDB-lite"/>
    </source>
</evidence>
<accession>A0AAV4EV93</accession>
<dbReference type="EMBL" id="BMAT01007478">
    <property type="protein sequence ID" value="GFR65048.1"/>
    <property type="molecule type" value="Genomic_DNA"/>
</dbReference>
<name>A0AAV4EV93_9GAST</name>
<dbReference type="AlphaFoldDB" id="A0AAV4EV93"/>
<feature type="region of interest" description="Disordered" evidence="1">
    <location>
        <begin position="155"/>
        <end position="187"/>
    </location>
</feature>
<dbReference type="Proteomes" id="UP000762676">
    <property type="component" value="Unassembled WGS sequence"/>
</dbReference>
<feature type="compositionally biased region" description="Basic and acidic residues" evidence="1">
    <location>
        <begin position="638"/>
        <end position="680"/>
    </location>
</feature>
<feature type="region of interest" description="Disordered" evidence="1">
    <location>
        <begin position="359"/>
        <end position="388"/>
    </location>
</feature>
<feature type="region of interest" description="Disordered" evidence="1">
    <location>
        <begin position="719"/>
        <end position="798"/>
    </location>
</feature>
<feature type="region of interest" description="Disordered" evidence="1">
    <location>
        <begin position="213"/>
        <end position="270"/>
    </location>
</feature>
<evidence type="ECO:0000313" key="3">
    <source>
        <dbReference type="Proteomes" id="UP000762676"/>
    </source>
</evidence>
<feature type="compositionally biased region" description="Polar residues" evidence="1">
    <location>
        <begin position="172"/>
        <end position="187"/>
    </location>
</feature>
<feature type="compositionally biased region" description="Low complexity" evidence="1">
    <location>
        <begin position="60"/>
        <end position="78"/>
    </location>
</feature>
<feature type="region of interest" description="Disordered" evidence="1">
    <location>
        <begin position="587"/>
        <end position="697"/>
    </location>
</feature>
<feature type="compositionally biased region" description="Polar residues" evidence="1">
    <location>
        <begin position="494"/>
        <end position="512"/>
    </location>
</feature>
<gene>
    <name evidence="2" type="ORF">ElyMa_003646200</name>
</gene>
<feature type="compositionally biased region" description="Low complexity" evidence="1">
    <location>
        <begin position="728"/>
        <end position="742"/>
    </location>
</feature>
<feature type="region of interest" description="Disordered" evidence="1">
    <location>
        <begin position="287"/>
        <end position="317"/>
    </location>
</feature>
<proteinExistence type="predicted"/>
<feature type="compositionally biased region" description="Pro residues" evidence="1">
    <location>
        <begin position="160"/>
        <end position="170"/>
    </location>
</feature>
<protein>
    <submittedName>
        <fullName evidence="2">Protein cappuccino</fullName>
    </submittedName>
</protein>
<feature type="compositionally biased region" description="Low complexity" evidence="1">
    <location>
        <begin position="625"/>
        <end position="636"/>
    </location>
</feature>
<organism evidence="2 3">
    <name type="scientific">Elysia marginata</name>
    <dbReference type="NCBI Taxonomy" id="1093978"/>
    <lineage>
        <taxon>Eukaryota</taxon>
        <taxon>Metazoa</taxon>
        <taxon>Spiralia</taxon>
        <taxon>Lophotrochozoa</taxon>
        <taxon>Mollusca</taxon>
        <taxon>Gastropoda</taxon>
        <taxon>Heterobranchia</taxon>
        <taxon>Euthyneura</taxon>
        <taxon>Panpulmonata</taxon>
        <taxon>Sacoglossa</taxon>
        <taxon>Placobranchoidea</taxon>
        <taxon>Plakobranchidae</taxon>
        <taxon>Elysia</taxon>
    </lineage>
</organism>
<sequence>MADSTQIQDQDLKRSCVRARGSRSPSPVLIYPPPQHITEQTEPNPSYLQSPTLLREPQRSSSTKSETLTSTTLASSNSDPLKTNSEAPTLLREPLRSPSGKVETSDPLPHIETLTINSNDQHPTSTDSSLDPALRPVAQIPLPTIQPLSTDLQDVVRSESPPPPPVPPLPTSYRTCSPSEPLSTNSNDQVFDSFISLNQEEMPPISCEPVEDNLNKSQNSIGPVNSLMCRETTPSPEIRRGHPRMRRPRQNSDQGASVSEVAAPSPTSPKALVVTDLDQAMAQMDEQKLKSRFRSQSSPIPPDLVPPEDHSSSGTTNNNIVLTQEQQEEEEETNIDDEPASAKRIANLKQKSLEVEQSTSTASCLQNTAATTTPTTSRQRRRRSERDKVVPAVTFDEALKMPSVHPAEIDLRNLQEFDGEALATWLCSEFNESHYLHSTLTRHDFRMLVFQVCTHLLSLGILRPSVEKKPPEVFKAQNQYTWAAGSPDHDHDASVSQPSGSASFQSCSQTSLPMEDRSGRGGDGAGESTGACQHQDAGSSWTDTKAKLSNPSIVVGPDAAGEETEAYEAQGVDSDMALSNISAAAASPEFQRHTLSRGSTDSQPATTEETTGETMKRQGVKPRRMLPGLSRSSPSLPDDPRARFLDVADIGKKMNDDEERRATGGGDRRRDFDSDSRLDDTEPVSGEMDSAKSSEFRPKSLLNLRDAEVEPISLLLSSSRTSDGRSKLPWAASPLTPSPSLSEMGWESTAGWSAQSPQPGRKHRLLPPSPPGSLRSTPCSSHAHLATPMSPTAGTRSPRLSRLSAFFRSDKAKAAGIRSQTPLPQASGRPIPRITSSASVSCVSFGNLTCTTSGSLAIISLDLNIMTHSQSAQTESSLCLVEPENNIIQRPLPSSPARKSNSITRKR</sequence>
<keyword evidence="3" id="KW-1185">Reference proteome</keyword>
<feature type="region of interest" description="Disordered" evidence="1">
    <location>
        <begin position="113"/>
        <end position="132"/>
    </location>
</feature>
<reference evidence="2 3" key="1">
    <citation type="journal article" date="2021" name="Elife">
        <title>Chloroplast acquisition without the gene transfer in kleptoplastic sea slugs, Plakobranchus ocellatus.</title>
        <authorList>
            <person name="Maeda T."/>
            <person name="Takahashi S."/>
            <person name="Yoshida T."/>
            <person name="Shimamura S."/>
            <person name="Takaki Y."/>
            <person name="Nagai Y."/>
            <person name="Toyoda A."/>
            <person name="Suzuki Y."/>
            <person name="Arimoto A."/>
            <person name="Ishii H."/>
            <person name="Satoh N."/>
            <person name="Nishiyama T."/>
            <person name="Hasebe M."/>
            <person name="Maruyama T."/>
            <person name="Minagawa J."/>
            <person name="Obokata J."/>
            <person name="Shigenobu S."/>
        </authorList>
    </citation>
    <scope>NUCLEOTIDE SEQUENCE [LARGE SCALE GENOMIC DNA]</scope>
</reference>
<feature type="compositionally biased region" description="Low complexity" evidence="1">
    <location>
        <begin position="368"/>
        <end position="377"/>
    </location>
</feature>
<feature type="compositionally biased region" description="Polar residues" evidence="1">
    <location>
        <begin position="596"/>
        <end position="613"/>
    </location>
</feature>
<feature type="compositionally biased region" description="Polar residues" evidence="1">
    <location>
        <begin position="530"/>
        <end position="552"/>
    </location>
</feature>
<feature type="region of interest" description="Disordered" evidence="1">
    <location>
        <begin position="483"/>
        <end position="559"/>
    </location>
</feature>